<feature type="domain" description="Cytochrome c" evidence="9">
    <location>
        <begin position="934"/>
        <end position="1042"/>
    </location>
</feature>
<evidence type="ECO:0000256" key="2">
    <source>
        <dbReference type="ARBA" id="ARBA00022448"/>
    </source>
</evidence>
<protein>
    <submittedName>
        <fullName evidence="10">Nicotinate dehydrogenase subunit B</fullName>
        <ecNumber evidence="10">1.17.2.1</ecNumber>
    </submittedName>
</protein>
<keyword evidence="3 8" id="KW-0349">Heme</keyword>
<evidence type="ECO:0000313" key="11">
    <source>
        <dbReference type="Proteomes" id="UP001237448"/>
    </source>
</evidence>
<feature type="domain" description="Cytochrome c" evidence="9">
    <location>
        <begin position="789"/>
        <end position="892"/>
    </location>
</feature>
<dbReference type="Pfam" id="PF00034">
    <property type="entry name" value="Cytochrom_C"/>
    <property type="match status" value="2"/>
</dbReference>
<evidence type="ECO:0000256" key="3">
    <source>
        <dbReference type="ARBA" id="ARBA00022617"/>
    </source>
</evidence>
<dbReference type="SUPFAM" id="SSF54665">
    <property type="entry name" value="CO dehydrogenase molybdoprotein N-domain-like"/>
    <property type="match status" value="1"/>
</dbReference>
<dbReference type="InterPro" id="IPR008274">
    <property type="entry name" value="AldOxase/xan_DH_MoCoBD1"/>
</dbReference>
<dbReference type="InterPro" id="IPR037165">
    <property type="entry name" value="AldOxase/xan_DH_Mopterin-bd_sf"/>
</dbReference>
<dbReference type="EMBL" id="JAUSVK010000001">
    <property type="protein sequence ID" value="MDQ0392769.1"/>
    <property type="molecule type" value="Genomic_DNA"/>
</dbReference>
<evidence type="ECO:0000256" key="5">
    <source>
        <dbReference type="ARBA" id="ARBA00022723"/>
    </source>
</evidence>
<gene>
    <name evidence="10" type="ORF">J3R73_002561</name>
</gene>
<evidence type="ECO:0000256" key="4">
    <source>
        <dbReference type="ARBA" id="ARBA00022660"/>
    </source>
</evidence>
<dbReference type="SMART" id="SM01008">
    <property type="entry name" value="Ald_Xan_dh_C"/>
    <property type="match status" value="1"/>
</dbReference>
<dbReference type="InterPro" id="IPR052516">
    <property type="entry name" value="N-heterocyclic_Hydroxylase"/>
</dbReference>
<dbReference type="Gene3D" id="3.30.365.10">
    <property type="entry name" value="Aldehyde oxidase/xanthine dehydrogenase, molybdopterin binding domain"/>
    <property type="match status" value="4"/>
</dbReference>
<dbReference type="RefSeq" id="WP_307427157.1">
    <property type="nucleotide sequence ID" value="NZ_JAUSVK010000001.1"/>
</dbReference>
<comment type="cofactor">
    <cofactor evidence="1">
        <name>heme c</name>
        <dbReference type="ChEBI" id="CHEBI:61717"/>
    </cofactor>
</comment>
<dbReference type="GO" id="GO:0016491">
    <property type="term" value="F:oxidoreductase activity"/>
    <property type="evidence" value="ECO:0007669"/>
    <property type="project" value="UniProtKB-KW"/>
</dbReference>
<dbReference type="Pfam" id="PF02738">
    <property type="entry name" value="MoCoBD_1"/>
    <property type="match status" value="1"/>
</dbReference>
<dbReference type="PRINTS" id="PR00605">
    <property type="entry name" value="CYTCHROMECIC"/>
</dbReference>
<keyword evidence="2" id="KW-0813">Transport</keyword>
<dbReference type="SUPFAM" id="SSF56003">
    <property type="entry name" value="Molybdenum cofactor-binding domain"/>
    <property type="match status" value="2"/>
</dbReference>
<keyword evidence="4" id="KW-0679">Respiratory chain</keyword>
<dbReference type="PROSITE" id="PS51007">
    <property type="entry name" value="CYTC"/>
    <property type="match status" value="3"/>
</dbReference>
<dbReference type="EC" id="1.17.2.1" evidence="10"/>
<dbReference type="PANTHER" id="PTHR47495:SF1">
    <property type="entry name" value="BLL3820 PROTEIN"/>
    <property type="match status" value="1"/>
</dbReference>
<comment type="caution">
    <text evidence="10">The sequence shown here is derived from an EMBL/GenBank/DDBJ whole genome shotgun (WGS) entry which is preliminary data.</text>
</comment>
<evidence type="ECO:0000256" key="8">
    <source>
        <dbReference type="PROSITE-ProRule" id="PRU00433"/>
    </source>
</evidence>
<dbReference type="InterPro" id="IPR036856">
    <property type="entry name" value="Ald_Oxase/Xan_DH_a/b_sf"/>
</dbReference>
<dbReference type="Pfam" id="PF13442">
    <property type="entry name" value="Cytochrome_CBB3"/>
    <property type="match status" value="1"/>
</dbReference>
<keyword evidence="6" id="KW-0249">Electron transport</keyword>
<keyword evidence="5 8" id="KW-0479">Metal-binding</keyword>
<dbReference type="Gene3D" id="3.90.1170.50">
    <property type="entry name" value="Aldehyde oxidase/xanthine dehydrogenase, a/b hammerhead"/>
    <property type="match status" value="1"/>
</dbReference>
<organism evidence="10 11">
    <name type="scientific">Labrys monachus</name>
    <dbReference type="NCBI Taxonomy" id="217067"/>
    <lineage>
        <taxon>Bacteria</taxon>
        <taxon>Pseudomonadati</taxon>
        <taxon>Pseudomonadota</taxon>
        <taxon>Alphaproteobacteria</taxon>
        <taxon>Hyphomicrobiales</taxon>
        <taxon>Xanthobacteraceae</taxon>
        <taxon>Labrys</taxon>
    </lineage>
</organism>
<evidence type="ECO:0000256" key="7">
    <source>
        <dbReference type="ARBA" id="ARBA00023004"/>
    </source>
</evidence>
<evidence type="ECO:0000259" key="9">
    <source>
        <dbReference type="PROSITE" id="PS51007"/>
    </source>
</evidence>
<dbReference type="InterPro" id="IPR008168">
    <property type="entry name" value="Cyt_C_IC"/>
</dbReference>
<dbReference type="InterPro" id="IPR036909">
    <property type="entry name" value="Cyt_c-like_dom_sf"/>
</dbReference>
<keyword evidence="11" id="KW-1185">Reference proteome</keyword>
<evidence type="ECO:0000256" key="6">
    <source>
        <dbReference type="ARBA" id="ARBA00022982"/>
    </source>
</evidence>
<keyword evidence="7 8" id="KW-0408">Iron</keyword>
<proteinExistence type="predicted"/>
<evidence type="ECO:0000256" key="1">
    <source>
        <dbReference type="ARBA" id="ARBA00001926"/>
    </source>
</evidence>
<dbReference type="Pfam" id="PF20256">
    <property type="entry name" value="MoCoBD_2"/>
    <property type="match status" value="2"/>
</dbReference>
<dbReference type="PANTHER" id="PTHR47495">
    <property type="entry name" value="ALDEHYDE DEHYDROGENASE"/>
    <property type="match status" value="1"/>
</dbReference>
<feature type="domain" description="Cytochrome c" evidence="9">
    <location>
        <begin position="1067"/>
        <end position="1152"/>
    </location>
</feature>
<dbReference type="InterPro" id="IPR009056">
    <property type="entry name" value="Cyt_c-like_dom"/>
</dbReference>
<name>A0ABU0FDT6_9HYPH</name>
<keyword evidence="10" id="KW-0560">Oxidoreductase</keyword>
<dbReference type="SUPFAM" id="SSF46626">
    <property type="entry name" value="Cytochrome c"/>
    <property type="match status" value="3"/>
</dbReference>
<dbReference type="InterPro" id="IPR046867">
    <property type="entry name" value="AldOxase/xan_DH_MoCoBD2"/>
</dbReference>
<sequence>MSRPSRSALLQRSGVLAVVEPRRGAPAGSEPPEGLDIHVCLTEDGAVHAFCGHVDLGTGIRTALAQIVAEELDVALASVDMVLGDTENTPNQGPTIASETIQVTAVPLRIAAAQARRHLLGLAADALAASAEDLATADGMVSMRDDAAAAISFAELLRNRRIHLPLDRDTPLKPIADYRLVGRPVGRVDIPDKATGRFVYVHDVRLPGMLHGRVVRPPYSGIDGGEFIGRCLDHVDRSSIADIPGIVAVVVEGDFVGIVAEREEHAARAAACLKVAWKPWTTGGGLGNLEQALRARPVQSRRLIDEGDVDAALASAGKRLDRSYVWPYQMHGSIGPSCAVADAGGDGITVWSGTQNPHALRSDIALLTGMPEAGIEIVRVEAAGCYGRNCADDVAADAVLLSRAVGRPVRVQLTREQEHQWEPKGAGQLIDVSGALGPGDSLLAYDFQTRYPSNAAPTLALLLTGRVSPEPAVLKMGDRTAAPSYRYENMRVTVHDMAPIVRASWLRGVSALPNVFAHESFIDELAEEAGADPVAFRLRHLTDPRAADLVRATAERAGWQSRVGPAAQDAEAEMLHGRGFAQARYVHGSWPGVGAAWSAWVAEVAVNRSTGEVSVSRVVVGQDTGMMINPAGVRHQIHGNVIQSTSRVLKEEVSFTETTAVASREWGAYPILRFPDLPAIDVMMMDRQHLPPMGAGESASVPSAAAIVNAVYDATGVRFRELPLTPERVLAALGGRPAAPQETTSKKRRRLAIFGGIGALFAGFAASSLAVAPAITPIPRPDPSAYSAATIERGRILAALGACATCHTVPGGAAYAGGLPLATPFGTVRTTNITPDAETGIGSWSYPAFERAMREGIHRDGRHLYPAFPYPSFAKASEADLQALYAFLMAQPAVRQANTESRLAFPFNLRPLMAGWNLLFNRTEEIAPDTARSAAWNRGRYLVEGLGHCGACHTPRNLLGAERGGAAHLAGGVAEGWDAPALTRLSDAPIPWSEAELYAYLRTGASPLHGTAAGPMAPVVAELKALPDEDIRAMATYLAGFGDPLSAGEAQTRASRIAAASSATAHPATSVAARLYEGACAACHDAGHGALTVNLGPPLGLNTNLHASRPTNFLRVVLDGIDGSGQGAMPGFAGVLSDGQIADLARYARSRFAPDKPAWDGVEETIARLRQRPQG</sequence>
<dbReference type="Gene3D" id="1.10.760.10">
    <property type="entry name" value="Cytochrome c-like domain"/>
    <property type="match status" value="3"/>
</dbReference>
<reference evidence="10 11" key="1">
    <citation type="submission" date="2023-07" db="EMBL/GenBank/DDBJ databases">
        <title>Genomic Encyclopedia of Type Strains, Phase IV (KMG-IV): sequencing the most valuable type-strain genomes for metagenomic binning, comparative biology and taxonomic classification.</title>
        <authorList>
            <person name="Goeker M."/>
        </authorList>
    </citation>
    <scope>NUCLEOTIDE SEQUENCE [LARGE SCALE GENOMIC DNA]</scope>
    <source>
        <strain evidence="10 11">DSM 5896</strain>
    </source>
</reference>
<evidence type="ECO:0000313" key="10">
    <source>
        <dbReference type="EMBL" id="MDQ0392769.1"/>
    </source>
</evidence>
<dbReference type="InterPro" id="IPR000674">
    <property type="entry name" value="Ald_Oxase/Xan_DH_a/b"/>
</dbReference>
<accession>A0ABU0FDT6</accession>
<dbReference type="Proteomes" id="UP001237448">
    <property type="component" value="Unassembled WGS sequence"/>
</dbReference>